<protein>
    <submittedName>
        <fullName evidence="2">Uncharacterized protein</fullName>
    </submittedName>
</protein>
<dbReference type="Proteomes" id="UP001145087">
    <property type="component" value="Unassembled WGS sequence"/>
</dbReference>
<comment type="caution">
    <text evidence="2">The sequence shown here is derived from an EMBL/GenBank/DDBJ whole genome shotgun (WGS) entry which is preliminary data.</text>
</comment>
<organism evidence="2 3">
    <name type="scientific">Draconibacterium aestuarii</name>
    <dbReference type="NCBI Taxonomy" id="2998507"/>
    <lineage>
        <taxon>Bacteria</taxon>
        <taxon>Pseudomonadati</taxon>
        <taxon>Bacteroidota</taxon>
        <taxon>Bacteroidia</taxon>
        <taxon>Marinilabiliales</taxon>
        <taxon>Prolixibacteraceae</taxon>
        <taxon>Draconibacterium</taxon>
    </lineage>
</organism>
<keyword evidence="3" id="KW-1185">Reference proteome</keyword>
<name>A0A9X3F9L2_9BACT</name>
<dbReference type="EMBL" id="JAPOHD010000066">
    <property type="protein sequence ID" value="MCY1723051.1"/>
    <property type="molecule type" value="Genomic_DNA"/>
</dbReference>
<sequence>MPQPGENGTDAPQMVWVKEGTNIHPVPIKIGLDDDINAEILNGIKAGQEVVLSMEQKIDDKKEARSGGNPFMPGPPGR</sequence>
<evidence type="ECO:0000313" key="3">
    <source>
        <dbReference type="Proteomes" id="UP001145087"/>
    </source>
</evidence>
<dbReference type="AlphaFoldDB" id="A0A9X3F9L2"/>
<evidence type="ECO:0000256" key="1">
    <source>
        <dbReference type="SAM" id="MobiDB-lite"/>
    </source>
</evidence>
<proteinExistence type="predicted"/>
<dbReference type="RefSeq" id="WP_343335376.1">
    <property type="nucleotide sequence ID" value="NZ_JAPOHD010000066.1"/>
</dbReference>
<gene>
    <name evidence="2" type="ORF">OU798_22070</name>
</gene>
<accession>A0A9X3F9L2</accession>
<reference evidence="2" key="1">
    <citation type="submission" date="2022-11" db="EMBL/GenBank/DDBJ databases">
        <title>Marilongibacter aestuarii gen. nov., sp. nov., isolated from tidal flat sediment.</title>
        <authorList>
            <person name="Jiayan W."/>
        </authorList>
    </citation>
    <scope>NUCLEOTIDE SEQUENCE</scope>
    <source>
        <strain evidence="2">Z1-6</strain>
    </source>
</reference>
<dbReference type="Gene3D" id="2.40.420.20">
    <property type="match status" value="1"/>
</dbReference>
<evidence type="ECO:0000313" key="2">
    <source>
        <dbReference type="EMBL" id="MCY1723051.1"/>
    </source>
</evidence>
<feature type="region of interest" description="Disordered" evidence="1">
    <location>
        <begin position="57"/>
        <end position="78"/>
    </location>
</feature>